<dbReference type="PANTHER" id="PTHR39181">
    <property type="entry name" value="TYROSINE-PROTEIN PHOSPHATASE YWQE"/>
    <property type="match status" value="1"/>
</dbReference>
<dbReference type="Proteomes" id="UP001597383">
    <property type="component" value="Unassembled WGS sequence"/>
</dbReference>
<name>A0ABW4W2M2_9BACI</name>
<dbReference type="PIRSF" id="PIRSF016557">
    <property type="entry name" value="Caps_synth_CpsB"/>
    <property type="match status" value="1"/>
</dbReference>
<evidence type="ECO:0000256" key="1">
    <source>
        <dbReference type="ARBA" id="ARBA00005750"/>
    </source>
</evidence>
<keyword evidence="7" id="KW-1185">Reference proteome</keyword>
<keyword evidence="2 5" id="KW-0378">Hydrolase</keyword>
<proteinExistence type="inferred from homology"/>
<organism evidence="6 7">
    <name type="scientific">Ornithinibacillus salinisoli</name>
    <dbReference type="NCBI Taxonomy" id="1848459"/>
    <lineage>
        <taxon>Bacteria</taxon>
        <taxon>Bacillati</taxon>
        <taxon>Bacillota</taxon>
        <taxon>Bacilli</taxon>
        <taxon>Bacillales</taxon>
        <taxon>Bacillaceae</taxon>
        <taxon>Ornithinibacillus</taxon>
    </lineage>
</organism>
<sequence>MIDIHCHILPGVDDGARTMTESMVMAREAEKQGIQKIIATPHHQNGAFTNSASDIKPMVKLLNVKLLEANIPVEILPGQETRIYGEMVTDLKTGDLLPLNETSQYVFVELPDTHVPQYTTQLLFDMQIAGYIPIITHPERNQELIDNPDKLYRLVKNGAVTSITASSVIGKAGKKIQKFTQQLIASNLTHFVGSDAHNLKRRGFYMREAFQEIGRTFGTTISYQLMENSEALVGGLALYKNEPERVVTQKLWKVFSK</sequence>
<dbReference type="InterPro" id="IPR016195">
    <property type="entry name" value="Pol/histidinol_Pase-like"/>
</dbReference>
<dbReference type="SUPFAM" id="SSF89550">
    <property type="entry name" value="PHP domain-like"/>
    <property type="match status" value="1"/>
</dbReference>
<protein>
    <recommendedName>
        <fullName evidence="5">Tyrosine-protein phosphatase</fullName>
        <ecNumber evidence="5">3.1.3.48</ecNumber>
    </recommendedName>
</protein>
<dbReference type="EMBL" id="JBHUHQ010000015">
    <property type="protein sequence ID" value="MFD2044550.1"/>
    <property type="molecule type" value="Genomic_DNA"/>
</dbReference>
<evidence type="ECO:0000256" key="5">
    <source>
        <dbReference type="PIRNR" id="PIRNR016557"/>
    </source>
</evidence>
<evidence type="ECO:0000256" key="4">
    <source>
        <dbReference type="ARBA" id="ARBA00051722"/>
    </source>
</evidence>
<comment type="catalytic activity">
    <reaction evidence="4 5">
        <text>O-phospho-L-tyrosyl-[protein] + H2O = L-tyrosyl-[protein] + phosphate</text>
        <dbReference type="Rhea" id="RHEA:10684"/>
        <dbReference type="Rhea" id="RHEA-COMP:10136"/>
        <dbReference type="Rhea" id="RHEA-COMP:20101"/>
        <dbReference type="ChEBI" id="CHEBI:15377"/>
        <dbReference type="ChEBI" id="CHEBI:43474"/>
        <dbReference type="ChEBI" id="CHEBI:46858"/>
        <dbReference type="ChEBI" id="CHEBI:61978"/>
        <dbReference type="EC" id="3.1.3.48"/>
    </reaction>
</comment>
<keyword evidence="3 5" id="KW-0904">Protein phosphatase</keyword>
<comment type="caution">
    <text evidence="6">The sequence shown here is derived from an EMBL/GenBank/DDBJ whole genome shotgun (WGS) entry which is preliminary data.</text>
</comment>
<evidence type="ECO:0000256" key="3">
    <source>
        <dbReference type="ARBA" id="ARBA00022912"/>
    </source>
</evidence>
<dbReference type="EC" id="3.1.3.48" evidence="5"/>
<dbReference type="InterPro" id="IPR016667">
    <property type="entry name" value="Caps_polysacc_synth_CpsB/CapC"/>
</dbReference>
<dbReference type="RefSeq" id="WP_377556220.1">
    <property type="nucleotide sequence ID" value="NZ_JBHUHQ010000015.1"/>
</dbReference>
<reference evidence="7" key="1">
    <citation type="journal article" date="2019" name="Int. J. Syst. Evol. Microbiol.">
        <title>The Global Catalogue of Microorganisms (GCM) 10K type strain sequencing project: providing services to taxonomists for standard genome sequencing and annotation.</title>
        <authorList>
            <consortium name="The Broad Institute Genomics Platform"/>
            <consortium name="The Broad Institute Genome Sequencing Center for Infectious Disease"/>
            <person name="Wu L."/>
            <person name="Ma J."/>
        </authorList>
    </citation>
    <scope>NUCLEOTIDE SEQUENCE [LARGE SCALE GENOMIC DNA]</scope>
    <source>
        <strain evidence="7">R28</strain>
    </source>
</reference>
<dbReference type="Pfam" id="PF19567">
    <property type="entry name" value="CpsB_CapC"/>
    <property type="match status" value="1"/>
</dbReference>
<evidence type="ECO:0000256" key="2">
    <source>
        <dbReference type="ARBA" id="ARBA00022801"/>
    </source>
</evidence>
<evidence type="ECO:0000313" key="6">
    <source>
        <dbReference type="EMBL" id="MFD2044550.1"/>
    </source>
</evidence>
<gene>
    <name evidence="6" type="ORF">ACFSJF_09750</name>
</gene>
<comment type="similarity">
    <text evidence="1 5">Belongs to the metallo-dependent hydrolases superfamily. CpsB/CapC family.</text>
</comment>
<dbReference type="PANTHER" id="PTHR39181:SF1">
    <property type="entry name" value="TYROSINE-PROTEIN PHOSPHATASE YWQE"/>
    <property type="match status" value="1"/>
</dbReference>
<evidence type="ECO:0000313" key="7">
    <source>
        <dbReference type="Proteomes" id="UP001597383"/>
    </source>
</evidence>
<dbReference type="Gene3D" id="3.20.20.140">
    <property type="entry name" value="Metal-dependent hydrolases"/>
    <property type="match status" value="1"/>
</dbReference>
<accession>A0ABW4W2M2</accession>